<dbReference type="AlphaFoldDB" id="A0A8S4PV73"/>
<dbReference type="EMBL" id="CAIIXF020000010">
    <property type="protein sequence ID" value="CAH1797925.1"/>
    <property type="molecule type" value="Genomic_DNA"/>
</dbReference>
<evidence type="ECO:0000313" key="2">
    <source>
        <dbReference type="Proteomes" id="UP000749559"/>
    </source>
</evidence>
<feature type="non-terminal residue" evidence="1">
    <location>
        <position position="1"/>
    </location>
</feature>
<accession>A0A8S4PV73</accession>
<comment type="caution">
    <text evidence="1">The sequence shown here is derived from an EMBL/GenBank/DDBJ whole genome shotgun (WGS) entry which is preliminary data.</text>
</comment>
<sequence>FGPHQTILTLFDYWNIGIYSSSNGPGTRFESGGLNGHTTMSFIHFYIADILRGNTPIYDIEYACEYTLPDKYGAYCGPFNIFPDYSIDKSKNSTSPTETYIGTYVTGDEEVEIKIDPVTTDLMMTKGCEKYILYPSGVANSFVAQSTGDCYGCAESFVFTSVSESGSSAFEDFSRLSIDGVKFLNSKISSDSPVKVTLDPKLIA</sequence>
<feature type="non-terminal residue" evidence="1">
    <location>
        <position position="204"/>
    </location>
</feature>
<protein>
    <submittedName>
        <fullName evidence="1">Uncharacterized protein</fullName>
    </submittedName>
</protein>
<proteinExistence type="predicted"/>
<organism evidence="1 2">
    <name type="scientific">Owenia fusiformis</name>
    <name type="common">Polychaete worm</name>
    <dbReference type="NCBI Taxonomy" id="6347"/>
    <lineage>
        <taxon>Eukaryota</taxon>
        <taxon>Metazoa</taxon>
        <taxon>Spiralia</taxon>
        <taxon>Lophotrochozoa</taxon>
        <taxon>Annelida</taxon>
        <taxon>Polychaeta</taxon>
        <taxon>Sedentaria</taxon>
        <taxon>Canalipalpata</taxon>
        <taxon>Sabellida</taxon>
        <taxon>Oweniida</taxon>
        <taxon>Oweniidae</taxon>
        <taxon>Owenia</taxon>
    </lineage>
</organism>
<reference evidence="1" key="1">
    <citation type="submission" date="2022-03" db="EMBL/GenBank/DDBJ databases">
        <authorList>
            <person name="Martin C."/>
        </authorList>
    </citation>
    <scope>NUCLEOTIDE SEQUENCE</scope>
</reference>
<dbReference type="Proteomes" id="UP000749559">
    <property type="component" value="Unassembled WGS sequence"/>
</dbReference>
<keyword evidence="2" id="KW-1185">Reference proteome</keyword>
<name>A0A8S4PV73_OWEFU</name>
<gene>
    <name evidence="1" type="ORF">OFUS_LOCUS22132</name>
</gene>
<evidence type="ECO:0000313" key="1">
    <source>
        <dbReference type="EMBL" id="CAH1797925.1"/>
    </source>
</evidence>